<accession>A0A4V2FQT6</accession>
<gene>
    <name evidence="2" type="ORF">EV383_2838</name>
</gene>
<keyword evidence="1" id="KW-0472">Membrane</keyword>
<dbReference type="Proteomes" id="UP000291591">
    <property type="component" value="Unassembled WGS sequence"/>
</dbReference>
<reference evidence="2 3" key="1">
    <citation type="submission" date="2019-02" db="EMBL/GenBank/DDBJ databases">
        <title>Sequencing the genomes of 1000 actinobacteria strains.</title>
        <authorList>
            <person name="Klenk H.-P."/>
        </authorList>
    </citation>
    <scope>NUCLEOTIDE SEQUENCE [LARGE SCALE GENOMIC DNA]</scope>
    <source>
        <strain evidence="2 3">DSM 45779</strain>
    </source>
</reference>
<proteinExistence type="predicted"/>
<dbReference type="RefSeq" id="WP_130290332.1">
    <property type="nucleotide sequence ID" value="NZ_SHKL01000001.1"/>
</dbReference>
<keyword evidence="1" id="KW-0812">Transmembrane</keyword>
<feature type="transmembrane region" description="Helical" evidence="1">
    <location>
        <begin position="48"/>
        <end position="66"/>
    </location>
</feature>
<evidence type="ECO:0000313" key="3">
    <source>
        <dbReference type="Proteomes" id="UP000291591"/>
    </source>
</evidence>
<comment type="caution">
    <text evidence="2">The sequence shown here is derived from an EMBL/GenBank/DDBJ whole genome shotgun (WGS) entry which is preliminary data.</text>
</comment>
<organism evidence="2 3">
    <name type="scientific">Pseudonocardia sediminis</name>
    <dbReference type="NCBI Taxonomy" id="1397368"/>
    <lineage>
        <taxon>Bacteria</taxon>
        <taxon>Bacillati</taxon>
        <taxon>Actinomycetota</taxon>
        <taxon>Actinomycetes</taxon>
        <taxon>Pseudonocardiales</taxon>
        <taxon>Pseudonocardiaceae</taxon>
        <taxon>Pseudonocardia</taxon>
    </lineage>
</organism>
<feature type="transmembrane region" description="Helical" evidence="1">
    <location>
        <begin position="78"/>
        <end position="100"/>
    </location>
</feature>
<dbReference type="EMBL" id="SHKL01000001">
    <property type="protein sequence ID" value="RZT85950.1"/>
    <property type="molecule type" value="Genomic_DNA"/>
</dbReference>
<keyword evidence="3" id="KW-1185">Reference proteome</keyword>
<feature type="transmembrane region" description="Helical" evidence="1">
    <location>
        <begin position="6"/>
        <end position="27"/>
    </location>
</feature>
<sequence>MDAWSVWTNLATLVVVGGAVSLVLMLVAATADGAPSTPMARRGIPQGLGVVGVLASLTAGIVVAVVDVADPRWWLGPLSWGVWIAGEVVTFLLMTLLFAVDRRLVRS</sequence>
<keyword evidence="1" id="KW-1133">Transmembrane helix</keyword>
<dbReference type="AlphaFoldDB" id="A0A4V2FQT6"/>
<evidence type="ECO:0000313" key="2">
    <source>
        <dbReference type="EMBL" id="RZT85950.1"/>
    </source>
</evidence>
<evidence type="ECO:0000256" key="1">
    <source>
        <dbReference type="SAM" id="Phobius"/>
    </source>
</evidence>
<name>A0A4V2FQT6_PSEST</name>
<protein>
    <submittedName>
        <fullName evidence="2">Uncharacterized protein</fullName>
    </submittedName>
</protein>